<proteinExistence type="predicted"/>
<gene>
    <name evidence="1" type="ordered locus">Bd2496</name>
</gene>
<protein>
    <submittedName>
        <fullName evidence="1">Uncharacterized protein</fullName>
    </submittedName>
</protein>
<keyword evidence="2" id="KW-1185">Reference proteome</keyword>
<dbReference type="EMBL" id="BX842652">
    <property type="protein sequence ID" value="CAE80298.1"/>
    <property type="molecule type" value="Genomic_DNA"/>
</dbReference>
<evidence type="ECO:0000313" key="2">
    <source>
        <dbReference type="Proteomes" id="UP000008080"/>
    </source>
</evidence>
<accession>Q6MKB0</accession>
<organism evidence="1 2">
    <name type="scientific">Bdellovibrio bacteriovorus (strain ATCC 15356 / DSM 50701 / NCIMB 9529 / HD100)</name>
    <dbReference type="NCBI Taxonomy" id="264462"/>
    <lineage>
        <taxon>Bacteria</taxon>
        <taxon>Pseudomonadati</taxon>
        <taxon>Bdellovibrionota</taxon>
        <taxon>Bdellovibrionia</taxon>
        <taxon>Bdellovibrionales</taxon>
        <taxon>Pseudobdellovibrionaceae</taxon>
        <taxon>Bdellovibrio</taxon>
    </lineage>
</organism>
<dbReference type="Proteomes" id="UP000008080">
    <property type="component" value="Chromosome"/>
</dbReference>
<dbReference type="KEGG" id="bba:Bd2496"/>
<reference evidence="1 2" key="1">
    <citation type="journal article" date="2004" name="Science">
        <title>A predator unmasked: life cycle of Bdellovibrio bacteriovorus from a genomic perspective.</title>
        <authorList>
            <person name="Rendulic S."/>
            <person name="Jagtap P."/>
            <person name="Rosinus A."/>
            <person name="Eppinger M."/>
            <person name="Baar C."/>
            <person name="Lanz C."/>
            <person name="Keller H."/>
            <person name="Lambert C."/>
            <person name="Evans K.J."/>
            <person name="Goesmann A."/>
            <person name="Meyer F."/>
            <person name="Sockett R.E."/>
            <person name="Schuster S.C."/>
        </authorList>
    </citation>
    <scope>NUCLEOTIDE SEQUENCE [LARGE SCALE GENOMIC DNA]</scope>
    <source>
        <strain evidence="2">ATCC 15356 / DSM 50701 / NCIMB 9529 / HD100</strain>
    </source>
</reference>
<dbReference type="STRING" id="264462.Bd2496"/>
<dbReference type="AlphaFoldDB" id="Q6MKB0"/>
<name>Q6MKB0_BDEBA</name>
<dbReference type="HOGENOM" id="CLU_107923_0_0_7"/>
<evidence type="ECO:0000313" key="1">
    <source>
        <dbReference type="EMBL" id="CAE80298.1"/>
    </source>
</evidence>
<sequence>MSKSSFGGSFCLNGINTILFRERRGMSVATQGHLQKFRLLCEELSSMLEQEGWSVRPYAQETLPYFQQLNPDEQAHSTDLMNQYLEVCRSVHRQGRRIKDMPFLVKTALDYYGYKISPEGLDQLVNVEGRIVEFYSHKHTQFFRSFNFFEFCSYTIEDVFCRSWPHLYSRAEEVTLRILEQANYILSGRLNQPVIITEVHKIQERVSLERLQMYMTRLYLEPLIKDGKVEGLIAIEDCVWNINDFTI</sequence>